<keyword evidence="4 6" id="KW-0067">ATP-binding</keyword>
<dbReference type="NCBIfam" id="TIGR00552">
    <property type="entry name" value="nadE"/>
    <property type="match status" value="2"/>
</dbReference>
<evidence type="ECO:0000256" key="5">
    <source>
        <dbReference type="ARBA" id="ARBA00023027"/>
    </source>
</evidence>
<evidence type="ECO:0000313" key="10">
    <source>
        <dbReference type="Proteomes" id="UP000001882"/>
    </source>
</evidence>
<dbReference type="RefSeq" id="WP_012899197.1">
    <property type="nucleotide sequence ID" value="NC_013665.1"/>
</dbReference>
<dbReference type="SUPFAM" id="SSF52402">
    <property type="entry name" value="Adenine nucleotide alpha hydrolases-like"/>
    <property type="match status" value="1"/>
</dbReference>
<name>D1YVP5_METPS</name>
<comment type="catalytic activity">
    <reaction evidence="7">
        <text>deamido-NAD(+) + NH4(+) + ATP = AMP + diphosphate + NAD(+) + H(+)</text>
        <dbReference type="Rhea" id="RHEA:21188"/>
        <dbReference type="ChEBI" id="CHEBI:15378"/>
        <dbReference type="ChEBI" id="CHEBI:28938"/>
        <dbReference type="ChEBI" id="CHEBI:30616"/>
        <dbReference type="ChEBI" id="CHEBI:33019"/>
        <dbReference type="ChEBI" id="CHEBI:57540"/>
        <dbReference type="ChEBI" id="CHEBI:58437"/>
        <dbReference type="ChEBI" id="CHEBI:456215"/>
        <dbReference type="EC" id="6.3.1.5"/>
    </reaction>
</comment>
<dbReference type="InParanoid" id="D1YVP5"/>
<keyword evidence="2 6" id="KW-0436">Ligase</keyword>
<evidence type="ECO:0000256" key="2">
    <source>
        <dbReference type="ARBA" id="ARBA00022598"/>
    </source>
</evidence>
<dbReference type="GO" id="GO:0004359">
    <property type="term" value="F:glutaminase activity"/>
    <property type="evidence" value="ECO:0007669"/>
    <property type="project" value="InterPro"/>
</dbReference>
<dbReference type="Proteomes" id="UP000001882">
    <property type="component" value="Chromosome"/>
</dbReference>
<feature type="domain" description="NAD/GMP synthase" evidence="8">
    <location>
        <begin position="20"/>
        <end position="131"/>
    </location>
</feature>
<dbReference type="GeneID" id="8680540"/>
<dbReference type="PANTHER" id="PTHR23090:SF9">
    <property type="entry name" value="GLUTAMINE-DEPENDENT NAD(+) SYNTHETASE"/>
    <property type="match status" value="1"/>
</dbReference>
<keyword evidence="10" id="KW-1185">Reference proteome</keyword>
<accession>D1YVP5</accession>
<sequence>MAENSLKECLAFNPEKARAEIVDFIRSQIRRFNKKGTMIGLSGGLDSSTVAFLCVEALGKEKVMGLILPERDTTPKNTEDGIDLAEKLGIPYKKIDISPILEGLGAYTLFPKEVTSSRSAMEEAVDRMKRMTGKQSAFAESFSSIYTPGGAQEDHYVGRMHAFMTAKTRARMMTIYFHAIIMDYLVVGTDDLSELTIGFYDKYGDGACDISILSHLFKTQIKALAAHIGVPEHIVNKPSSHDLWGEGMPNEETIGLPYEKLDMVLCGLMEGLWEADIADMAGVRLDDIVAVKKSIASERVRRSMPISVNIEPQAAEEEQLMKR</sequence>
<dbReference type="InterPro" id="IPR014729">
    <property type="entry name" value="Rossmann-like_a/b/a_fold"/>
</dbReference>
<dbReference type="STRING" id="304371.MCP_0445"/>
<dbReference type="UniPathway" id="UPA00253">
    <property type="reaction ID" value="UER00333"/>
</dbReference>
<reference evidence="9 10" key="1">
    <citation type="journal article" date="2007" name="Appl. Environ. Microbiol.">
        <title>Isolation of key methanogens for global methane emission from rice paddy fields: a novel isolate affiliated with the clone cluster rice cluster I.</title>
        <authorList>
            <person name="Sakai S."/>
            <person name="Imachi H."/>
            <person name="Sekiguchi Y."/>
            <person name="Ohashi A."/>
            <person name="Harada H."/>
            <person name="Kamagata Y."/>
        </authorList>
    </citation>
    <scope>NUCLEOTIDE SEQUENCE [LARGE SCALE GENOMIC DNA]</scope>
    <source>
        <strain evidence="10">DSM 17711 / JCM 13418 / NBRC 101707 / SANAE</strain>
    </source>
</reference>
<dbReference type="PANTHER" id="PTHR23090">
    <property type="entry name" value="NH 3 /GLUTAMINE-DEPENDENT NAD + SYNTHETASE"/>
    <property type="match status" value="1"/>
</dbReference>
<evidence type="ECO:0000256" key="6">
    <source>
        <dbReference type="RuleBase" id="RU003811"/>
    </source>
</evidence>
<proteinExistence type="inferred from homology"/>
<dbReference type="CDD" id="cd00553">
    <property type="entry name" value="NAD_synthase"/>
    <property type="match status" value="1"/>
</dbReference>
<gene>
    <name evidence="9" type="primary">nadE-2</name>
    <name evidence="9" type="ordered locus">MCP_0445</name>
</gene>
<dbReference type="Pfam" id="PF02540">
    <property type="entry name" value="NAD_synthase"/>
    <property type="match status" value="2"/>
</dbReference>
<dbReference type="InterPro" id="IPR022310">
    <property type="entry name" value="NAD/GMP_synthase"/>
</dbReference>
<evidence type="ECO:0000313" key="9">
    <source>
        <dbReference type="EMBL" id="BAI60517.1"/>
    </source>
</evidence>
<dbReference type="Gene3D" id="3.40.50.620">
    <property type="entry name" value="HUPs"/>
    <property type="match status" value="1"/>
</dbReference>
<keyword evidence="3 6" id="KW-0547">Nucleotide-binding</keyword>
<dbReference type="GO" id="GO:0005524">
    <property type="term" value="F:ATP binding"/>
    <property type="evidence" value="ECO:0007669"/>
    <property type="project" value="UniProtKB-KW"/>
</dbReference>
<evidence type="ECO:0000259" key="8">
    <source>
        <dbReference type="Pfam" id="PF02540"/>
    </source>
</evidence>
<dbReference type="OrthoDB" id="39312at2157"/>
<dbReference type="eggNOG" id="arCOG00069">
    <property type="taxonomic scope" value="Archaea"/>
</dbReference>
<dbReference type="AlphaFoldDB" id="D1YVP5"/>
<dbReference type="GO" id="GO:0003952">
    <property type="term" value="F:NAD+ synthase (glutamine-hydrolyzing) activity"/>
    <property type="evidence" value="ECO:0007669"/>
    <property type="project" value="InterPro"/>
</dbReference>
<dbReference type="GO" id="GO:0008795">
    <property type="term" value="F:NAD+ synthase activity"/>
    <property type="evidence" value="ECO:0007669"/>
    <property type="project" value="UniProtKB-EC"/>
</dbReference>
<evidence type="ECO:0000256" key="4">
    <source>
        <dbReference type="ARBA" id="ARBA00022840"/>
    </source>
</evidence>
<keyword evidence="5 6" id="KW-0520">NAD</keyword>
<dbReference type="GO" id="GO:0005737">
    <property type="term" value="C:cytoplasm"/>
    <property type="evidence" value="ECO:0007669"/>
    <property type="project" value="InterPro"/>
</dbReference>
<organism evidence="9 10">
    <name type="scientific">Methanocella paludicola (strain DSM 17711 / JCM 13418 / NBRC 101707 / SANAE)</name>
    <dbReference type="NCBI Taxonomy" id="304371"/>
    <lineage>
        <taxon>Archaea</taxon>
        <taxon>Methanobacteriati</taxon>
        <taxon>Methanobacteriota</taxon>
        <taxon>Stenosarchaea group</taxon>
        <taxon>Methanomicrobia</taxon>
        <taxon>Methanocellales</taxon>
        <taxon>Methanocellaceae</taxon>
        <taxon>Methanocella</taxon>
    </lineage>
</organism>
<dbReference type="EC" id="6.3.1.5" evidence="7"/>
<comment type="pathway">
    <text evidence="1">Cofactor biosynthesis; NAD(+) biosynthesis.</text>
</comment>
<comment type="similarity">
    <text evidence="6">Belongs to the NAD synthetase family.</text>
</comment>
<evidence type="ECO:0000256" key="3">
    <source>
        <dbReference type="ARBA" id="ARBA00022741"/>
    </source>
</evidence>
<protein>
    <recommendedName>
        <fullName evidence="7">NH(3)-dependent NAD(+) synthetase</fullName>
        <ecNumber evidence="7">6.3.1.5</ecNumber>
    </recommendedName>
</protein>
<reference evidence="10" key="3">
    <citation type="journal article" date="2011" name="PLoS ONE">
        <title>Genome sequence of a mesophilic hydrogenotrophic methanogen Methanocella paludicola, the first cultivated representative of the order Methanocellales.</title>
        <authorList>
            <person name="Sakai S."/>
            <person name="Takaki Y."/>
            <person name="Shimamura S."/>
            <person name="Sekine M."/>
            <person name="Tajima T."/>
            <person name="Kosugi H."/>
            <person name="Ichikawa N."/>
            <person name="Tasumi E."/>
            <person name="Hiraki A.T."/>
            <person name="Shimizu A."/>
            <person name="Kato Y."/>
            <person name="Nishiko R."/>
            <person name="Mori K."/>
            <person name="Fujita N."/>
            <person name="Imachi H."/>
            <person name="Takai K."/>
        </authorList>
    </citation>
    <scope>NUCLEOTIDE SEQUENCE [LARGE SCALE GENOMIC DNA]</scope>
    <source>
        <strain evidence="10">DSM 17711 / JCM 13418 / NBRC 101707 / SANAE</strain>
    </source>
</reference>
<feature type="domain" description="NAD/GMP synthase" evidence="8">
    <location>
        <begin position="165"/>
        <end position="305"/>
    </location>
</feature>
<dbReference type="InterPro" id="IPR003694">
    <property type="entry name" value="NAD_synthase"/>
</dbReference>
<evidence type="ECO:0000256" key="7">
    <source>
        <dbReference type="RuleBase" id="RU003812"/>
    </source>
</evidence>
<dbReference type="EMBL" id="AP011532">
    <property type="protein sequence ID" value="BAI60517.1"/>
    <property type="molecule type" value="Genomic_DNA"/>
</dbReference>
<reference evidence="9 10" key="2">
    <citation type="journal article" date="2008" name="Int. J. Syst. Evol. Microbiol.">
        <title>Methanocella paludicola gen. nov., sp. nov., a methane-producing archaeon, the first isolate of the lineage 'Rice Cluster I', and proposal of the new archaeal order Methanocellales ord. nov.</title>
        <authorList>
            <person name="Sakai S."/>
            <person name="Imachi H."/>
            <person name="Hanada S."/>
            <person name="Ohashi A."/>
            <person name="Harada H."/>
            <person name="Kamagata Y."/>
        </authorList>
    </citation>
    <scope>NUCLEOTIDE SEQUENCE [LARGE SCALE GENOMIC DNA]</scope>
    <source>
        <strain evidence="10">DSM 17711 / JCM 13418 / NBRC 101707 / SANAE</strain>
    </source>
</reference>
<dbReference type="KEGG" id="mpd:MCP_0445"/>
<evidence type="ECO:0000256" key="1">
    <source>
        <dbReference type="ARBA" id="ARBA00004790"/>
    </source>
</evidence>
<dbReference type="GO" id="GO:0009435">
    <property type="term" value="P:NAD+ biosynthetic process"/>
    <property type="evidence" value="ECO:0007669"/>
    <property type="project" value="UniProtKB-UniPathway"/>
</dbReference>